<dbReference type="InterPro" id="IPR011054">
    <property type="entry name" value="Rudment_hybrid_motif"/>
</dbReference>
<dbReference type="InterPro" id="IPR020561">
    <property type="entry name" value="PRibGlycinamid_synth_ATP-grasp"/>
</dbReference>
<dbReference type="EC" id="6.3.4.13" evidence="4 12"/>
<evidence type="ECO:0000256" key="3">
    <source>
        <dbReference type="ARBA" id="ARBA00005174"/>
    </source>
</evidence>
<dbReference type="PANTHER" id="PTHR43472:SF1">
    <property type="entry name" value="PHOSPHORIBOSYLAMINE--GLYCINE LIGASE, CHLOROPLASTIC"/>
    <property type="match status" value="1"/>
</dbReference>
<sequence length="429" mass="45359">MKILLVGSGGREHALAWALSASPLCDTLYCAPGNAGIAQLAECVPIAAEDIEGVVRFATENAVDFVVVGPEAPLVAGLVDALDAAGIKSFGPRKEAAALEGSKGFMKDFCARHNIPTAAYGRFTDIEQAKDFVRQQGAPIVVKADGLAAGKGVVVAMTEQEAMDAIDMMMADKAFGTAGAELVIEEFMQGEEASFFALADGETAIPFGNAQDHKRVGDGDTGPNTGGMGAYSPAPIVDKAMAARIMAEIILPTVAGMKAEGYPFTGVLYAGLMITETGPRLIEYNVRFGDPECQVLMMRLKSDILPALLATADRQLGHFDLRWHDEPAMCVVMASNGYPGSYKKGTEIRGLEALPDANDLVVFHAGTARDEADRLVATGGRVLGVTALGKDLAAAQKNAYDAIARIDWPEGFYRRDIGWRALAALKNSN</sequence>
<dbReference type="InterPro" id="IPR000115">
    <property type="entry name" value="PRibGlycinamide_synth"/>
</dbReference>
<dbReference type="Pfam" id="PF01071">
    <property type="entry name" value="GARS_A"/>
    <property type="match status" value="1"/>
</dbReference>
<comment type="cofactor">
    <cofactor evidence="1">
        <name>Mn(2+)</name>
        <dbReference type="ChEBI" id="CHEBI:29035"/>
    </cofactor>
</comment>
<keyword evidence="5 12" id="KW-0436">Ligase</keyword>
<evidence type="ECO:0000313" key="16">
    <source>
        <dbReference type="Proteomes" id="UP000277424"/>
    </source>
</evidence>
<evidence type="ECO:0000256" key="4">
    <source>
        <dbReference type="ARBA" id="ARBA00013255"/>
    </source>
</evidence>
<dbReference type="SUPFAM" id="SSF56059">
    <property type="entry name" value="Glutathione synthetase ATP-binding domain-like"/>
    <property type="match status" value="1"/>
</dbReference>
<keyword evidence="7 12" id="KW-0658">Purine biosynthesis</keyword>
<proteinExistence type="inferred from homology"/>
<comment type="caution">
    <text evidence="15">The sequence shown here is derived from an EMBL/GenBank/DDBJ whole genome shotgun (WGS) entry which is preliminary data.</text>
</comment>
<dbReference type="GO" id="GO:0009113">
    <property type="term" value="P:purine nucleobase biosynthetic process"/>
    <property type="evidence" value="ECO:0007669"/>
    <property type="project" value="InterPro"/>
</dbReference>
<evidence type="ECO:0000256" key="7">
    <source>
        <dbReference type="ARBA" id="ARBA00022755"/>
    </source>
</evidence>
<evidence type="ECO:0000256" key="6">
    <source>
        <dbReference type="ARBA" id="ARBA00022741"/>
    </source>
</evidence>
<evidence type="ECO:0000256" key="5">
    <source>
        <dbReference type="ARBA" id="ARBA00022598"/>
    </source>
</evidence>
<dbReference type="OrthoDB" id="9807240at2"/>
<dbReference type="Gene3D" id="3.40.50.20">
    <property type="match status" value="1"/>
</dbReference>
<evidence type="ECO:0000313" key="15">
    <source>
        <dbReference type="EMBL" id="RKQ68493.1"/>
    </source>
</evidence>
<gene>
    <name evidence="12" type="primary">purD</name>
    <name evidence="15" type="ORF">BCL74_2973</name>
</gene>
<evidence type="ECO:0000256" key="1">
    <source>
        <dbReference type="ARBA" id="ARBA00001936"/>
    </source>
</evidence>
<dbReference type="InterPro" id="IPR011761">
    <property type="entry name" value="ATP-grasp"/>
</dbReference>
<dbReference type="SMART" id="SM01210">
    <property type="entry name" value="GARS_C"/>
    <property type="match status" value="1"/>
</dbReference>
<dbReference type="AlphaFoldDB" id="A0A420WC01"/>
<dbReference type="EMBL" id="RBIG01000003">
    <property type="protein sequence ID" value="RKQ68493.1"/>
    <property type="molecule type" value="Genomic_DNA"/>
</dbReference>
<evidence type="ECO:0000256" key="10">
    <source>
        <dbReference type="ARBA" id="ARBA00042242"/>
    </source>
</evidence>
<dbReference type="Gene3D" id="3.30.470.20">
    <property type="entry name" value="ATP-grasp fold, B domain"/>
    <property type="match status" value="1"/>
</dbReference>
<dbReference type="GO" id="GO:0046872">
    <property type="term" value="F:metal ion binding"/>
    <property type="evidence" value="ECO:0007669"/>
    <property type="project" value="InterPro"/>
</dbReference>
<dbReference type="InterPro" id="IPR020562">
    <property type="entry name" value="PRibGlycinamide_synth_N"/>
</dbReference>
<dbReference type="FunFam" id="3.30.1490.20:FF:000006">
    <property type="entry name" value="phosphoribosylamine--glycine ligase, chloroplastic-like"/>
    <property type="match status" value="1"/>
</dbReference>
<dbReference type="GO" id="GO:0004637">
    <property type="term" value="F:phosphoribosylamine-glycine ligase activity"/>
    <property type="evidence" value="ECO:0007669"/>
    <property type="project" value="UniProtKB-UniRule"/>
</dbReference>
<comment type="pathway">
    <text evidence="3 12">Purine metabolism; IMP biosynthesis via de novo pathway; N(1)-(5-phospho-D-ribosyl)glycinamide from 5-phospho-alpha-D-ribose 1-diphosphate: step 2/2.</text>
</comment>
<dbReference type="FunFam" id="3.90.600.10:FF:000001">
    <property type="entry name" value="Trifunctional purine biosynthetic protein adenosine-3"/>
    <property type="match status" value="1"/>
</dbReference>
<keyword evidence="6 13" id="KW-0547">Nucleotide-binding</keyword>
<feature type="domain" description="ATP-grasp" evidence="14">
    <location>
        <begin position="107"/>
        <end position="313"/>
    </location>
</feature>
<reference evidence="15 16" key="1">
    <citation type="submission" date="2018-10" db="EMBL/GenBank/DDBJ databases">
        <title>Comparative analysis of microorganisms from saline springs in Andes Mountain Range, Colombia.</title>
        <authorList>
            <person name="Rubin E."/>
        </authorList>
    </citation>
    <scope>NUCLEOTIDE SEQUENCE [LARGE SCALE GENOMIC DNA]</scope>
    <source>
        <strain evidence="15 16">USBA 36</strain>
    </source>
</reference>
<dbReference type="GO" id="GO:0005524">
    <property type="term" value="F:ATP binding"/>
    <property type="evidence" value="ECO:0007669"/>
    <property type="project" value="UniProtKB-UniRule"/>
</dbReference>
<comment type="cofactor">
    <cofactor evidence="2">
        <name>Mg(2+)</name>
        <dbReference type="ChEBI" id="CHEBI:18420"/>
    </cofactor>
</comment>
<protein>
    <recommendedName>
        <fullName evidence="4 12">Phosphoribosylamine--glycine ligase</fullName>
        <ecNumber evidence="4 12">6.3.4.13</ecNumber>
    </recommendedName>
    <alternativeName>
        <fullName evidence="12">GARS</fullName>
    </alternativeName>
    <alternativeName>
        <fullName evidence="10 12">Glycinamide ribonucleotide synthetase</fullName>
    </alternativeName>
    <alternativeName>
        <fullName evidence="11 12">Phosphoribosylglycinamide synthetase</fullName>
    </alternativeName>
</protein>
<organism evidence="15 16">
    <name type="scientific">Oceanibaculum indicum</name>
    <dbReference type="NCBI Taxonomy" id="526216"/>
    <lineage>
        <taxon>Bacteria</taxon>
        <taxon>Pseudomonadati</taxon>
        <taxon>Pseudomonadota</taxon>
        <taxon>Alphaproteobacteria</taxon>
        <taxon>Rhodospirillales</taxon>
        <taxon>Oceanibaculaceae</taxon>
        <taxon>Oceanibaculum</taxon>
    </lineage>
</organism>
<dbReference type="NCBIfam" id="TIGR00877">
    <property type="entry name" value="purD"/>
    <property type="match status" value="1"/>
</dbReference>
<dbReference type="GO" id="GO:0006189">
    <property type="term" value="P:'de novo' IMP biosynthetic process"/>
    <property type="evidence" value="ECO:0007669"/>
    <property type="project" value="UniProtKB-UniRule"/>
</dbReference>
<comment type="similarity">
    <text evidence="9 12">Belongs to the GARS family.</text>
</comment>
<dbReference type="Gene3D" id="3.90.600.10">
    <property type="entry name" value="Phosphoribosylglycinamide synthetase, C-terminal domain"/>
    <property type="match status" value="1"/>
</dbReference>
<evidence type="ECO:0000256" key="13">
    <source>
        <dbReference type="PROSITE-ProRule" id="PRU00409"/>
    </source>
</evidence>
<name>A0A420WC01_9PROT</name>
<dbReference type="PANTHER" id="PTHR43472">
    <property type="entry name" value="PHOSPHORIBOSYLAMINE--GLYCINE LIGASE"/>
    <property type="match status" value="1"/>
</dbReference>
<dbReference type="InterPro" id="IPR037123">
    <property type="entry name" value="PRibGlycinamide_synth_C_sf"/>
</dbReference>
<dbReference type="SMART" id="SM01209">
    <property type="entry name" value="GARS_A"/>
    <property type="match status" value="1"/>
</dbReference>
<evidence type="ECO:0000259" key="14">
    <source>
        <dbReference type="PROSITE" id="PS50975"/>
    </source>
</evidence>
<evidence type="ECO:0000256" key="11">
    <source>
        <dbReference type="ARBA" id="ARBA00042864"/>
    </source>
</evidence>
<dbReference type="UniPathway" id="UPA00074">
    <property type="reaction ID" value="UER00125"/>
</dbReference>
<dbReference type="SUPFAM" id="SSF52440">
    <property type="entry name" value="PreATP-grasp domain"/>
    <property type="match status" value="1"/>
</dbReference>
<comment type="catalytic activity">
    <reaction evidence="12">
        <text>5-phospho-beta-D-ribosylamine + glycine + ATP = N(1)-(5-phospho-beta-D-ribosyl)glycinamide + ADP + phosphate + H(+)</text>
        <dbReference type="Rhea" id="RHEA:17453"/>
        <dbReference type="ChEBI" id="CHEBI:15378"/>
        <dbReference type="ChEBI" id="CHEBI:30616"/>
        <dbReference type="ChEBI" id="CHEBI:43474"/>
        <dbReference type="ChEBI" id="CHEBI:57305"/>
        <dbReference type="ChEBI" id="CHEBI:58681"/>
        <dbReference type="ChEBI" id="CHEBI:143788"/>
        <dbReference type="ChEBI" id="CHEBI:456216"/>
        <dbReference type="EC" id="6.3.4.13"/>
    </reaction>
</comment>
<dbReference type="Pfam" id="PF02844">
    <property type="entry name" value="GARS_N"/>
    <property type="match status" value="1"/>
</dbReference>
<evidence type="ECO:0000256" key="12">
    <source>
        <dbReference type="HAMAP-Rule" id="MF_00138"/>
    </source>
</evidence>
<dbReference type="InterPro" id="IPR013815">
    <property type="entry name" value="ATP_grasp_subdomain_1"/>
</dbReference>
<dbReference type="InterPro" id="IPR020559">
    <property type="entry name" value="PRibGlycinamide_synth_CS"/>
</dbReference>
<accession>A0A420WC01</accession>
<dbReference type="FunFam" id="3.30.470.20:FF:000031">
    <property type="entry name" value="Phosphoribosylamine--glycine ligase"/>
    <property type="match status" value="1"/>
</dbReference>
<dbReference type="HAMAP" id="MF_00138">
    <property type="entry name" value="GARS"/>
    <property type="match status" value="1"/>
</dbReference>
<dbReference type="Gene3D" id="3.30.1490.20">
    <property type="entry name" value="ATP-grasp fold, A domain"/>
    <property type="match status" value="1"/>
</dbReference>
<evidence type="ECO:0000256" key="8">
    <source>
        <dbReference type="ARBA" id="ARBA00022840"/>
    </source>
</evidence>
<dbReference type="PROSITE" id="PS00184">
    <property type="entry name" value="GARS"/>
    <property type="match status" value="1"/>
</dbReference>
<dbReference type="PROSITE" id="PS50975">
    <property type="entry name" value="ATP_GRASP"/>
    <property type="match status" value="1"/>
</dbReference>
<dbReference type="SUPFAM" id="SSF51246">
    <property type="entry name" value="Rudiment single hybrid motif"/>
    <property type="match status" value="1"/>
</dbReference>
<dbReference type="InterPro" id="IPR020560">
    <property type="entry name" value="PRibGlycinamide_synth_C-dom"/>
</dbReference>
<keyword evidence="8 13" id="KW-0067">ATP-binding</keyword>
<dbReference type="RefSeq" id="WP_121221170.1">
    <property type="nucleotide sequence ID" value="NZ_RBIG01000003.1"/>
</dbReference>
<dbReference type="InterPro" id="IPR016185">
    <property type="entry name" value="PreATP-grasp_dom_sf"/>
</dbReference>
<dbReference type="Pfam" id="PF02843">
    <property type="entry name" value="GARS_C"/>
    <property type="match status" value="1"/>
</dbReference>
<evidence type="ECO:0000256" key="2">
    <source>
        <dbReference type="ARBA" id="ARBA00001946"/>
    </source>
</evidence>
<evidence type="ECO:0000256" key="9">
    <source>
        <dbReference type="ARBA" id="ARBA00038345"/>
    </source>
</evidence>
<dbReference type="Proteomes" id="UP000277424">
    <property type="component" value="Unassembled WGS sequence"/>
</dbReference>